<dbReference type="AlphaFoldDB" id="A0A2V5LP52"/>
<dbReference type="EMBL" id="QJVD01000001">
    <property type="protein sequence ID" value="PYI69760.1"/>
    <property type="molecule type" value="Genomic_DNA"/>
</dbReference>
<dbReference type="InterPro" id="IPR011990">
    <property type="entry name" value="TPR-like_helical_dom_sf"/>
</dbReference>
<dbReference type="Gene3D" id="1.25.40.10">
    <property type="entry name" value="Tetratricopeptide repeat domain"/>
    <property type="match status" value="1"/>
</dbReference>
<evidence type="ECO:0000313" key="1">
    <source>
        <dbReference type="EMBL" id="PYI69760.1"/>
    </source>
</evidence>
<accession>A0A2V5LP52</accession>
<protein>
    <submittedName>
        <fullName evidence="1">Uncharacterized protein</fullName>
    </submittedName>
</protein>
<evidence type="ECO:0000313" key="2">
    <source>
        <dbReference type="Proteomes" id="UP000247832"/>
    </source>
</evidence>
<dbReference type="Proteomes" id="UP000247832">
    <property type="component" value="Unassembled WGS sequence"/>
</dbReference>
<sequence>MTASQGTDERNLVPRWRPFRVSAALGELTFSSPQRQPSSVLFPDMEALSAFNAAPTLHKAADALSLAFSLRDPEPLRPVVEFIESKNANPLLSATATHVRRQLDQSLTPAGETWFRVEERNAAVRTLRDELRRRPRNPTKWVDLALAQTLLGQADKARRSLSTALGLAPLNRFVLRSAVRFFIHVEDPEAAQYALREAKGSSDPWILAAEIASDEAAGSTPSSIRDALVVLTSANFTPWELSELACTVAHAEFNDGRDKRARKFLEQARPKPTENAAAQIAFESNRGGFTVKPVQEPERRFEAEAIEAGWRKDWSAAMESGRKWQQDQPFAVEPATFLSYVAAVGAERYDIAEEAARIGQLANPQDATIANNLAFALANQDKNAEAGAVLASCPAPKDEQEAATYMATRGLTAFRAGSPDAGREGYRHAVEACLDLGLLHQAALAASLWAREELRAKTPSAIEVADIAARLASRVPDCDAQVVLARLPVTVSSTHAWNLIDPALPAEWLR</sequence>
<name>A0A2V5LP52_9MICC</name>
<dbReference type="OrthoDB" id="8416895at2"/>
<dbReference type="RefSeq" id="WP_110499183.1">
    <property type="nucleotide sequence ID" value="NZ_QJVD01000001.1"/>
</dbReference>
<dbReference type="SUPFAM" id="SSF48452">
    <property type="entry name" value="TPR-like"/>
    <property type="match status" value="1"/>
</dbReference>
<comment type="caution">
    <text evidence="1">The sequence shown here is derived from an EMBL/GenBank/DDBJ whole genome shotgun (WGS) entry which is preliminary data.</text>
</comment>
<proteinExistence type="predicted"/>
<organism evidence="1 2">
    <name type="scientific">Arthrobacter livingstonensis</name>
    <dbReference type="NCBI Taxonomy" id="670078"/>
    <lineage>
        <taxon>Bacteria</taxon>
        <taxon>Bacillati</taxon>
        <taxon>Actinomycetota</taxon>
        <taxon>Actinomycetes</taxon>
        <taxon>Micrococcales</taxon>
        <taxon>Micrococcaceae</taxon>
        <taxon>Arthrobacter</taxon>
    </lineage>
</organism>
<reference evidence="1 2" key="1">
    <citation type="submission" date="2018-05" db="EMBL/GenBank/DDBJ databases">
        <title>Genetic diversity of glacier-inhabiting Cryobacterium bacteria in China and description of Cryobacterium mengkeensis sp. nov. and Arthrobacter glacialis sp. nov.</title>
        <authorList>
            <person name="Liu Q."/>
            <person name="Xin Y.-H."/>
        </authorList>
    </citation>
    <scope>NUCLEOTIDE SEQUENCE [LARGE SCALE GENOMIC DNA]</scope>
    <source>
        <strain evidence="1 2">LI2</strain>
    </source>
</reference>
<keyword evidence="2" id="KW-1185">Reference proteome</keyword>
<gene>
    <name evidence="1" type="ORF">CVV68_01225</name>
</gene>